<comment type="caution">
    <text evidence="5">The sequence shown here is derived from an EMBL/GenBank/DDBJ whole genome shotgun (WGS) entry which is preliminary data.</text>
</comment>
<evidence type="ECO:0000256" key="3">
    <source>
        <dbReference type="PROSITE-ProRule" id="PRU00339"/>
    </source>
</evidence>
<evidence type="ECO:0000313" key="5">
    <source>
        <dbReference type="EMBL" id="MCA6073331.1"/>
    </source>
</evidence>
<dbReference type="InterPro" id="IPR011990">
    <property type="entry name" value="TPR-like_helical_dom_sf"/>
</dbReference>
<dbReference type="InterPro" id="IPR019734">
    <property type="entry name" value="TPR_rpt"/>
</dbReference>
<dbReference type="InterPro" id="IPR051012">
    <property type="entry name" value="CellSynth/LPSAsmb/PSIAsmb"/>
</dbReference>
<feature type="repeat" description="TPR" evidence="3">
    <location>
        <begin position="614"/>
        <end position="647"/>
    </location>
</feature>
<dbReference type="EMBL" id="JAIXNE010000001">
    <property type="protein sequence ID" value="MCA6073331.1"/>
    <property type="molecule type" value="Genomic_DNA"/>
</dbReference>
<evidence type="ECO:0000256" key="2">
    <source>
        <dbReference type="ARBA" id="ARBA00022803"/>
    </source>
</evidence>
<evidence type="ECO:0000256" key="4">
    <source>
        <dbReference type="SAM" id="SignalP"/>
    </source>
</evidence>
<reference evidence="5" key="1">
    <citation type="submission" date="2021-09" db="EMBL/GenBank/DDBJ databases">
        <title>Fulvivirga sp. isolated from coastal sediment.</title>
        <authorList>
            <person name="Yu H."/>
        </authorList>
    </citation>
    <scope>NUCLEOTIDE SEQUENCE</scope>
    <source>
        <strain evidence="5">1062</strain>
    </source>
</reference>
<organism evidence="5 6">
    <name type="scientific">Fulvivirga sedimenti</name>
    <dbReference type="NCBI Taxonomy" id="2879465"/>
    <lineage>
        <taxon>Bacteria</taxon>
        <taxon>Pseudomonadati</taxon>
        <taxon>Bacteroidota</taxon>
        <taxon>Cytophagia</taxon>
        <taxon>Cytophagales</taxon>
        <taxon>Fulvivirgaceae</taxon>
        <taxon>Fulvivirga</taxon>
    </lineage>
</organism>
<protein>
    <submittedName>
        <fullName evidence="5">Tetratricopeptide repeat protein</fullName>
    </submittedName>
</protein>
<sequence>MRSVHYLIITLFCTVTSLHAQTSLYHTEDDALYRKGLDLLEKSDYAAARETFEKYVRQSSDNMKKADAEYYIAFSALSLFHQDGEKLIEKFIRDHESHPKSSLAYFELGDFYFKQKSYNKAIEYLAKVNYSALSNEERNTAQFQLAYSYFALRKFDDALPQFDALKRRESAYKAPASYYAGYINYENQSYDQAIEDLKRAGENEAYASVVPGMIASIYYNQKRYDELIRYSEQVLSGSDRVNERDFYLLTADAYLYQKNFEKASQYYDLYEENVKNPARDVRYRIGYVAYRSGDTEKAINEFKRAASDKDSVGIYASYYLGILYLKEGNKLYAQNAFDNARKSGITPELVEESSYQYAKVTYDLEQTELAINAMNAFVEDYPSSTHLEEINDLLSEAYLNTNNYNLAISHVEKAGTVNKNLQGIYQKATYLKGAEYFNSDNYPEAITLFSKSLKYPVDPEYTQLANLWMGETFSVQREFDKATPYYQAALSRSEDRIKENGLKARYGLGYSFYNTKQYDKALIHFKEYVDNSDKSRNSDYYEDAVLRLADCYYVEKRYNDALRYYSLAIKNNKVDNDYAHLQAGVVNGINGDVTSANREYDYIIDNYPTSRYFDDALFQQAQLNFENGKYEEAVAGFSKLIRQKPSSQYVPYAYLRRATSNYNLQKYDNSIADYQVILKDYPTHSIASEALLPLQEVLNVQGRSAEFSTYLNQFKAANPESQNVESLEFETAKNFYYNLEYNKTIDAFRAYVSSYPNNPKVPEARYFMAESYYRLNEYEPAKQLYEGLATMKNFEQYNRVIARLADIQTITGNRQAALTRYYQLASVAQNKKEQYNAWSGLMENYYELGRYDSATRYARLILERANVNVASQNKASLYIGKAAYARGDYATARDEFLATLNTARDQYGAEAQYLLGDIFYRDGKYQQSIETLISLNKNFEMYEQWVGESYLLLADNYIAMDDTFQAKGTLKSIIDNFPDEKIKERARKKLSVIQADEEANETSVIIESDTLN</sequence>
<gene>
    <name evidence="5" type="ORF">LDX50_00535</name>
</gene>
<evidence type="ECO:0000256" key="1">
    <source>
        <dbReference type="ARBA" id="ARBA00022737"/>
    </source>
</evidence>
<name>A0A9X1HL61_9BACT</name>
<dbReference type="Pfam" id="PF13432">
    <property type="entry name" value="TPR_16"/>
    <property type="match status" value="5"/>
</dbReference>
<dbReference type="RefSeq" id="WP_225696450.1">
    <property type="nucleotide sequence ID" value="NZ_JAIXNE010000001.1"/>
</dbReference>
<dbReference type="SMART" id="SM00028">
    <property type="entry name" value="TPR"/>
    <property type="match status" value="15"/>
</dbReference>
<keyword evidence="4" id="KW-0732">Signal</keyword>
<evidence type="ECO:0000313" key="6">
    <source>
        <dbReference type="Proteomes" id="UP001139409"/>
    </source>
</evidence>
<feature type="signal peptide" evidence="4">
    <location>
        <begin position="1"/>
        <end position="20"/>
    </location>
</feature>
<dbReference type="Pfam" id="PF13174">
    <property type="entry name" value="TPR_6"/>
    <property type="match status" value="3"/>
</dbReference>
<feature type="repeat" description="TPR" evidence="3">
    <location>
        <begin position="102"/>
        <end position="135"/>
    </location>
</feature>
<keyword evidence="1" id="KW-0677">Repeat</keyword>
<dbReference type="PANTHER" id="PTHR45586">
    <property type="entry name" value="TPR REPEAT-CONTAINING PROTEIN PA4667"/>
    <property type="match status" value="1"/>
</dbReference>
<dbReference type="Proteomes" id="UP001139409">
    <property type="component" value="Unassembled WGS sequence"/>
</dbReference>
<dbReference type="AlphaFoldDB" id="A0A9X1HL61"/>
<keyword evidence="6" id="KW-1185">Reference proteome</keyword>
<dbReference type="Gene3D" id="1.25.40.10">
    <property type="entry name" value="Tetratricopeptide repeat domain"/>
    <property type="match status" value="9"/>
</dbReference>
<keyword evidence="2 3" id="KW-0802">TPR repeat</keyword>
<proteinExistence type="predicted"/>
<dbReference type="PANTHER" id="PTHR45586:SF1">
    <property type="entry name" value="LIPOPOLYSACCHARIDE ASSEMBLY PROTEIN B"/>
    <property type="match status" value="1"/>
</dbReference>
<accession>A0A9X1HL61</accession>
<feature type="chain" id="PRO_5040988049" evidence="4">
    <location>
        <begin position="21"/>
        <end position="1012"/>
    </location>
</feature>
<dbReference type="SUPFAM" id="SSF48452">
    <property type="entry name" value="TPR-like"/>
    <property type="match status" value="6"/>
</dbReference>
<dbReference type="SUPFAM" id="SSF81901">
    <property type="entry name" value="HCP-like"/>
    <property type="match status" value="1"/>
</dbReference>
<dbReference type="PROSITE" id="PS50005">
    <property type="entry name" value="TPR"/>
    <property type="match status" value="2"/>
</dbReference>